<dbReference type="InterPro" id="IPR013785">
    <property type="entry name" value="Aldolase_TIM"/>
</dbReference>
<dbReference type="SFLD" id="SFLDS00029">
    <property type="entry name" value="Radical_SAM"/>
    <property type="match status" value="1"/>
</dbReference>
<dbReference type="InterPro" id="IPR007197">
    <property type="entry name" value="rSAM"/>
</dbReference>
<evidence type="ECO:0000256" key="2">
    <source>
        <dbReference type="ARBA" id="ARBA00022723"/>
    </source>
</evidence>
<keyword evidence="2" id="KW-0479">Metal-binding</keyword>
<keyword evidence="4" id="KW-0411">Iron-sulfur</keyword>
<evidence type="ECO:0000313" key="6">
    <source>
        <dbReference type="EMBL" id="GHJ31093.1"/>
    </source>
</evidence>
<sequence>MLKGCAMTEEHSNQQEDFPWTRKSLPLSVINPKEHFDRPVGPIEHEDADECAIDIKNIGWTLGNDCPYRCTHCYSMSAREKGMDFSLEMIDRIVGQLALNGVETVNLGGNEPLFTNGPNPRNTLLPQIIDGLVDAGIIVGLTTSGITGLHLERDHNAQWRRLNDLDISLDSPFEDEHNANRGAKIYKQAIRTLELAKEYGLDHSIIMCGMNWNFTRRHLERLVELAIEYDAHIRINPIKPVEPAHMDSLLTAEQYYEGFAFLMEHCSPVDLGEPPIAAVTDYQKAKGCPCGRTSFRIHSITPDGRIPVSPCVYLHDYKVGDLRTDDLYDIIRSPQFRSFRRRNANPDLLEGCEGCGMLQQCRGGCAGRSYLHHAHETGQRSLFVRDPYCPRDIAPKQTFPQQPTVPTDKRLVHMDYLCTWIGKPR</sequence>
<evidence type="ECO:0000313" key="7">
    <source>
        <dbReference type="Proteomes" id="UP001054854"/>
    </source>
</evidence>
<accession>A0ABQ3U664</accession>
<organism evidence="6 7">
    <name type="scientific">Streptomyces hygroscopicus</name>
    <dbReference type="NCBI Taxonomy" id="1912"/>
    <lineage>
        <taxon>Bacteria</taxon>
        <taxon>Bacillati</taxon>
        <taxon>Actinomycetota</taxon>
        <taxon>Actinomycetes</taxon>
        <taxon>Kitasatosporales</taxon>
        <taxon>Streptomycetaceae</taxon>
        <taxon>Streptomyces</taxon>
        <taxon>Streptomyces violaceusniger group</taxon>
    </lineage>
</organism>
<gene>
    <name evidence="6" type="ORF">TPA0910_55260</name>
</gene>
<dbReference type="PANTHER" id="PTHR11228:SF7">
    <property type="entry name" value="PQQA PEPTIDE CYCLASE"/>
    <property type="match status" value="1"/>
</dbReference>
<keyword evidence="3" id="KW-0408">Iron</keyword>
<evidence type="ECO:0000256" key="1">
    <source>
        <dbReference type="ARBA" id="ARBA00022691"/>
    </source>
</evidence>
<dbReference type="CDD" id="cd01335">
    <property type="entry name" value="Radical_SAM"/>
    <property type="match status" value="1"/>
</dbReference>
<feature type="domain" description="Radical SAM core" evidence="5">
    <location>
        <begin position="52"/>
        <end position="274"/>
    </location>
</feature>
<dbReference type="InterPro" id="IPR050377">
    <property type="entry name" value="Radical_SAM_PqqE_MftC-like"/>
</dbReference>
<evidence type="ECO:0000259" key="5">
    <source>
        <dbReference type="PROSITE" id="PS51918"/>
    </source>
</evidence>
<name>A0ABQ3U664_STRHY</name>
<keyword evidence="7" id="KW-1185">Reference proteome</keyword>
<dbReference type="SUPFAM" id="SSF102114">
    <property type="entry name" value="Radical SAM enzymes"/>
    <property type="match status" value="1"/>
</dbReference>
<dbReference type="PANTHER" id="PTHR11228">
    <property type="entry name" value="RADICAL SAM DOMAIN PROTEIN"/>
    <property type="match status" value="1"/>
</dbReference>
<dbReference type="Proteomes" id="UP001054854">
    <property type="component" value="Unassembled WGS sequence"/>
</dbReference>
<protein>
    <recommendedName>
        <fullName evidence="5">Radical SAM core domain-containing protein</fullName>
    </recommendedName>
</protein>
<reference evidence="6" key="1">
    <citation type="submission" date="2024-05" db="EMBL/GenBank/DDBJ databases">
        <title>Whole genome shotgun sequence of Streptomyces hygroscopicus NBRC 113678.</title>
        <authorList>
            <person name="Komaki H."/>
            <person name="Tamura T."/>
        </authorList>
    </citation>
    <scope>NUCLEOTIDE SEQUENCE</scope>
    <source>
        <strain evidence="6">N11-34</strain>
    </source>
</reference>
<dbReference type="EMBL" id="BNEK01000005">
    <property type="protein sequence ID" value="GHJ31093.1"/>
    <property type="molecule type" value="Genomic_DNA"/>
</dbReference>
<evidence type="ECO:0000256" key="4">
    <source>
        <dbReference type="ARBA" id="ARBA00023014"/>
    </source>
</evidence>
<keyword evidence="1" id="KW-0949">S-adenosyl-L-methionine</keyword>
<comment type="caution">
    <text evidence="6">The sequence shown here is derived from an EMBL/GenBank/DDBJ whole genome shotgun (WGS) entry which is preliminary data.</text>
</comment>
<proteinExistence type="predicted"/>
<dbReference type="InterPro" id="IPR023885">
    <property type="entry name" value="4Fe4S-binding_SPASM_dom"/>
</dbReference>
<dbReference type="InterPro" id="IPR006638">
    <property type="entry name" value="Elp3/MiaA/NifB-like_rSAM"/>
</dbReference>
<dbReference type="Pfam" id="PF04055">
    <property type="entry name" value="Radical_SAM"/>
    <property type="match status" value="1"/>
</dbReference>
<dbReference type="InterPro" id="IPR058240">
    <property type="entry name" value="rSAM_sf"/>
</dbReference>
<dbReference type="SFLD" id="SFLDG01067">
    <property type="entry name" value="SPASM/twitch_domain_containing"/>
    <property type="match status" value="1"/>
</dbReference>
<dbReference type="Gene3D" id="3.20.20.70">
    <property type="entry name" value="Aldolase class I"/>
    <property type="match status" value="1"/>
</dbReference>
<dbReference type="SMART" id="SM00729">
    <property type="entry name" value="Elp3"/>
    <property type="match status" value="1"/>
</dbReference>
<dbReference type="PROSITE" id="PS51918">
    <property type="entry name" value="RADICAL_SAM"/>
    <property type="match status" value="1"/>
</dbReference>
<evidence type="ECO:0000256" key="3">
    <source>
        <dbReference type="ARBA" id="ARBA00023004"/>
    </source>
</evidence>
<dbReference type="Pfam" id="PF13186">
    <property type="entry name" value="SPASM"/>
    <property type="match status" value="1"/>
</dbReference>
<dbReference type="NCBIfam" id="TIGR04085">
    <property type="entry name" value="rSAM_more_4Fe4S"/>
    <property type="match status" value="1"/>
</dbReference>